<evidence type="ECO:0000259" key="9">
    <source>
        <dbReference type="Pfam" id="PF13229"/>
    </source>
</evidence>
<evidence type="ECO:0000256" key="6">
    <source>
        <dbReference type="ARBA" id="ARBA00023136"/>
    </source>
</evidence>
<evidence type="ECO:0000256" key="5">
    <source>
        <dbReference type="ARBA" id="ARBA00022729"/>
    </source>
</evidence>
<dbReference type="NCBIfam" id="TIGR01376">
    <property type="entry name" value="POMP_repeat"/>
    <property type="match status" value="1"/>
</dbReference>
<keyword evidence="4" id="KW-0964">Secreted</keyword>
<evidence type="ECO:0000256" key="3">
    <source>
        <dbReference type="ARBA" id="ARBA00004613"/>
    </source>
</evidence>
<dbReference type="RefSeq" id="WP_111955995.1">
    <property type="nucleotide sequence ID" value="NZ_CP036313.1"/>
</dbReference>
<dbReference type="Pfam" id="PF13229">
    <property type="entry name" value="Beta_helix"/>
    <property type="match status" value="1"/>
</dbReference>
<feature type="chain" id="PRO_5030062955" evidence="8">
    <location>
        <begin position="25"/>
        <end position="815"/>
    </location>
</feature>
<keyword evidence="5 8" id="KW-0732">Signal</keyword>
<dbReference type="GO" id="GO:0009279">
    <property type="term" value="C:cell outer membrane"/>
    <property type="evidence" value="ECO:0007669"/>
    <property type="project" value="UniProtKB-SubCell"/>
</dbReference>
<evidence type="ECO:0000313" key="13">
    <source>
        <dbReference type="Proteomes" id="UP000293902"/>
    </source>
</evidence>
<dbReference type="SUPFAM" id="SSF51126">
    <property type="entry name" value="Pectin lyase-like"/>
    <property type="match status" value="2"/>
</dbReference>
<evidence type="ECO:0000256" key="1">
    <source>
        <dbReference type="ARBA" id="ARBA00004196"/>
    </source>
</evidence>
<protein>
    <submittedName>
        <fullName evidence="10">Right-handed parallel beta-helix repeat-containing protein</fullName>
    </submittedName>
</protein>
<dbReference type="EMBL" id="QLNI01000016">
    <property type="protein sequence ID" value="RAM02310.1"/>
    <property type="molecule type" value="Genomic_DNA"/>
</dbReference>
<evidence type="ECO:0000256" key="4">
    <source>
        <dbReference type="ARBA" id="ARBA00022525"/>
    </source>
</evidence>
<accession>A0A328FET5</accession>
<evidence type="ECO:0000256" key="8">
    <source>
        <dbReference type="SAM" id="SignalP"/>
    </source>
</evidence>
<feature type="signal peptide" evidence="8">
    <location>
        <begin position="1"/>
        <end position="24"/>
    </location>
</feature>
<name>A0A328FET5_9BACT</name>
<gene>
    <name evidence="11" type="ORF">DO021_09360</name>
    <name evidence="10" type="ORF">EYB58_16435</name>
</gene>
<evidence type="ECO:0000256" key="7">
    <source>
        <dbReference type="ARBA" id="ARBA00023237"/>
    </source>
</evidence>
<dbReference type="Proteomes" id="UP000293902">
    <property type="component" value="Chromosome"/>
</dbReference>
<keyword evidence="13" id="KW-1185">Reference proteome</keyword>
<reference evidence="10 13" key="2">
    <citation type="submission" date="2019-02" db="EMBL/GenBank/DDBJ databases">
        <title>Complete genome sequence of Desulfobacter hydrogenophilus AcRS1.</title>
        <authorList>
            <person name="Marietou A."/>
            <person name="Lund M.B."/>
            <person name="Marshall I.P.G."/>
            <person name="Schreiber L."/>
            <person name="Jorgensen B."/>
        </authorList>
    </citation>
    <scope>NUCLEOTIDE SEQUENCE [LARGE SCALE GENOMIC DNA]</scope>
    <source>
        <strain evidence="10 13">AcRS1</strain>
    </source>
</reference>
<evidence type="ECO:0000313" key="12">
    <source>
        <dbReference type="Proteomes" id="UP000248798"/>
    </source>
</evidence>
<dbReference type="InterPro" id="IPR039448">
    <property type="entry name" value="Beta_helix"/>
</dbReference>
<evidence type="ECO:0000256" key="2">
    <source>
        <dbReference type="ARBA" id="ARBA00004442"/>
    </source>
</evidence>
<dbReference type="Proteomes" id="UP000248798">
    <property type="component" value="Unassembled WGS sequence"/>
</dbReference>
<dbReference type="GO" id="GO:0005576">
    <property type="term" value="C:extracellular region"/>
    <property type="evidence" value="ECO:0007669"/>
    <property type="project" value="UniProtKB-SubCell"/>
</dbReference>
<evidence type="ECO:0000313" key="10">
    <source>
        <dbReference type="EMBL" id="QBH14365.1"/>
    </source>
</evidence>
<keyword evidence="6" id="KW-0472">Membrane</keyword>
<dbReference type="AlphaFoldDB" id="A0A328FET5"/>
<sequence length="815" mass="86573">MNSVKKIIAALCLMSVLCPQSLWASGPFPDTVKKKQSIKKINPAVVYVNQDSRADTPDGSSWAQAFPSLSTALQSNLTGKKEIWVARGTYYPSDTSEREDSFCLISGISIYGGFIGNEFLRSQRNWIKNLTVLSGEIGDPQRLSDNSYHVVIGADDAILDGFFIKDGYALPDDVLKKKAGIEDPDTATSAISYCGGGLINLYAGTRVRNCSFQGNYAVRGGAVCNLATRDGDDKDMSKAMDNKAPVFENCIFEDNHAVTQGGAVYNAFFTRTRFVTCVFTDNASGSKGGAVYADEGSSVHLMNVLFSHNEAERGAALSADGSSTLRLIYATFACNMAYDTGAAIYLGSCLNEQTDGSPFIGNEAHLYKSLVISNVSISAASSISSQHDSTVTFDEQSVVETVDGTMNTAQFLVEKSFASKSAEAGFHPGRKVDVDCWTDIFDGDENRMYLNYAYDTSSTTGNPGIIYVNDDATAGGDGTSWATAFCDLNLALEQAAAGSRIWVAKGVYTPTDGPERFAAFVMKKGVDLYGGFNGNETTLKERDWESNKTVLSGDIGRVGDNSDNSYHVVFGASDSLLDGFVIQAGRADGEFYHRRGGGLLCDGKAGPRIANCIFEKNQAEEGGAIASTGSAAPVLGNCTITENTARLGGGILFRTKPGNSGLGAKLTDVTFIGNTSQGKGGAVYIDSNAQPCFTRCTLSGNRSLGNGGSVYVDNSTTDRVCATPHFNACFLTDNTTGLRGGAFAVFDGTVSLKDTVVTHNTAISGGGGIALNYKGALFDEKNTSVIQDNVSTSGRPDIDNATSDFIYEPNFYSGR</sequence>
<dbReference type="PANTHER" id="PTHR11319">
    <property type="entry name" value="G PROTEIN-COUPLED RECEPTOR-RELATED"/>
    <property type="match status" value="1"/>
</dbReference>
<dbReference type="InterPro" id="IPR012334">
    <property type="entry name" value="Pectin_lyas_fold"/>
</dbReference>
<dbReference type="PANTHER" id="PTHR11319:SF35">
    <property type="entry name" value="OUTER MEMBRANE PROTEIN PMPC-RELATED"/>
    <property type="match status" value="1"/>
</dbReference>
<keyword evidence="7" id="KW-0998">Cell outer membrane</keyword>
<dbReference type="Gene3D" id="2.160.20.10">
    <property type="entry name" value="Single-stranded right-handed beta-helix, Pectin lyase-like"/>
    <property type="match status" value="1"/>
</dbReference>
<organism evidence="11 12">
    <name type="scientific">Desulfobacter hydrogenophilus</name>
    <dbReference type="NCBI Taxonomy" id="2291"/>
    <lineage>
        <taxon>Bacteria</taxon>
        <taxon>Pseudomonadati</taxon>
        <taxon>Thermodesulfobacteriota</taxon>
        <taxon>Desulfobacteria</taxon>
        <taxon>Desulfobacterales</taxon>
        <taxon>Desulfobacteraceae</taxon>
        <taxon>Desulfobacter</taxon>
    </lineage>
</organism>
<dbReference type="InterPro" id="IPR006626">
    <property type="entry name" value="PbH1"/>
</dbReference>
<dbReference type="InterPro" id="IPR011050">
    <property type="entry name" value="Pectin_lyase_fold/virulence"/>
</dbReference>
<dbReference type="EMBL" id="CP036313">
    <property type="protein sequence ID" value="QBH14365.1"/>
    <property type="molecule type" value="Genomic_DNA"/>
</dbReference>
<reference evidence="11 12" key="1">
    <citation type="submission" date="2018-06" db="EMBL/GenBank/DDBJ databases">
        <title>Complete Genome Sequence of Desulfobacter hydrogenophilus (DSM3380).</title>
        <authorList>
            <person name="Marietou A."/>
            <person name="Schreiber L."/>
            <person name="Marshall I."/>
            <person name="Jorgensen B."/>
        </authorList>
    </citation>
    <scope>NUCLEOTIDE SEQUENCE [LARGE SCALE GENOMIC DNA]</scope>
    <source>
        <strain evidence="11 12">DSM 3380</strain>
    </source>
</reference>
<feature type="domain" description="Right handed beta helix" evidence="9">
    <location>
        <begin position="590"/>
        <end position="715"/>
    </location>
</feature>
<proteinExistence type="predicted"/>
<dbReference type="InterPro" id="IPR003368">
    <property type="entry name" value="POMP_repeat"/>
</dbReference>
<dbReference type="Pfam" id="PF02415">
    <property type="entry name" value="Chlam_PMP"/>
    <property type="match status" value="2"/>
</dbReference>
<dbReference type="OrthoDB" id="5410062at2"/>
<comment type="subcellular location">
    <subcellularLocation>
        <location evidence="1">Cell envelope</location>
    </subcellularLocation>
    <subcellularLocation>
        <location evidence="2">Cell outer membrane</location>
    </subcellularLocation>
    <subcellularLocation>
        <location evidence="3">Secreted</location>
    </subcellularLocation>
</comment>
<dbReference type="SMART" id="SM00710">
    <property type="entry name" value="PbH1"/>
    <property type="match status" value="6"/>
</dbReference>
<evidence type="ECO:0000313" key="11">
    <source>
        <dbReference type="EMBL" id="RAM02310.1"/>
    </source>
</evidence>